<protein>
    <recommendedName>
        <fullName evidence="1">Transcription regulator AsnC/Lrp ligand binding domain-containing protein</fullName>
    </recommendedName>
</protein>
<dbReference type="EMBL" id="BARW01004193">
    <property type="protein sequence ID" value="GAI60690.1"/>
    <property type="molecule type" value="Genomic_DNA"/>
</dbReference>
<dbReference type="InterPro" id="IPR019887">
    <property type="entry name" value="Tscrpt_reg_AsnC/Lrp_C"/>
</dbReference>
<evidence type="ECO:0000259" key="1">
    <source>
        <dbReference type="Pfam" id="PF01037"/>
    </source>
</evidence>
<feature type="domain" description="Transcription regulator AsnC/Lrp ligand binding" evidence="1">
    <location>
        <begin position="14"/>
        <end position="83"/>
    </location>
</feature>
<comment type="caution">
    <text evidence="2">The sequence shown here is derived from an EMBL/GenBank/DDBJ whole genome shotgun (WGS) entry which is preliminary data.</text>
</comment>
<dbReference type="Gene3D" id="3.30.70.920">
    <property type="match status" value="1"/>
</dbReference>
<evidence type="ECO:0000313" key="2">
    <source>
        <dbReference type="EMBL" id="GAI60690.1"/>
    </source>
</evidence>
<organism evidence="2">
    <name type="scientific">marine sediment metagenome</name>
    <dbReference type="NCBI Taxonomy" id="412755"/>
    <lineage>
        <taxon>unclassified sequences</taxon>
        <taxon>metagenomes</taxon>
        <taxon>ecological metagenomes</taxon>
    </lineage>
</organism>
<dbReference type="Pfam" id="PF01037">
    <property type="entry name" value="AsnC_trans_reg"/>
    <property type="match status" value="1"/>
</dbReference>
<name>X1RC16_9ZZZZ</name>
<reference evidence="2" key="1">
    <citation type="journal article" date="2014" name="Front. Microbiol.">
        <title>High frequency of phylogenetically diverse reductive dehalogenase-homologous genes in deep subseafloor sedimentary metagenomes.</title>
        <authorList>
            <person name="Kawai M."/>
            <person name="Futagami T."/>
            <person name="Toyoda A."/>
            <person name="Takaki Y."/>
            <person name="Nishi S."/>
            <person name="Hori S."/>
            <person name="Arai W."/>
            <person name="Tsubouchi T."/>
            <person name="Morono Y."/>
            <person name="Uchiyama I."/>
            <person name="Ito T."/>
            <person name="Fujiyama A."/>
            <person name="Inagaki F."/>
            <person name="Takami H."/>
        </authorList>
    </citation>
    <scope>NUCLEOTIDE SEQUENCE</scope>
    <source>
        <strain evidence="2">Expedition CK06-06</strain>
    </source>
</reference>
<dbReference type="InterPro" id="IPR011008">
    <property type="entry name" value="Dimeric_a/b-barrel"/>
</dbReference>
<gene>
    <name evidence="2" type="ORF">S12H4_10020</name>
</gene>
<accession>X1RC16</accession>
<proteinExistence type="predicted"/>
<sequence>KKGVNPVAEKAFILIETVVGRNKEVVTALKQLEGVNSVDTVTGPYDVIATIEGETLNDIGYLVTAKIHPIAGISRTVTCLAMEKRMIITTI</sequence>
<dbReference type="SUPFAM" id="SSF54909">
    <property type="entry name" value="Dimeric alpha+beta barrel"/>
    <property type="match status" value="1"/>
</dbReference>
<feature type="non-terminal residue" evidence="2">
    <location>
        <position position="1"/>
    </location>
</feature>
<dbReference type="AlphaFoldDB" id="X1RC16"/>